<keyword evidence="4" id="KW-1003">Cell membrane</keyword>
<keyword evidence="3" id="KW-0813">Transport</keyword>
<dbReference type="PANTHER" id="PTHR46494">
    <property type="entry name" value="CORA FAMILY METAL ION TRANSPORTER (EUROFUNG)"/>
    <property type="match status" value="1"/>
</dbReference>
<evidence type="ECO:0000256" key="8">
    <source>
        <dbReference type="SAM" id="Phobius"/>
    </source>
</evidence>
<evidence type="ECO:0008006" key="10">
    <source>
        <dbReference type="Google" id="ProtNLM"/>
    </source>
</evidence>
<accession>X1UH66</accession>
<dbReference type="GO" id="GO:0050897">
    <property type="term" value="F:cobalt ion binding"/>
    <property type="evidence" value="ECO:0007669"/>
    <property type="project" value="TreeGrafter"/>
</dbReference>
<dbReference type="SUPFAM" id="SSF144083">
    <property type="entry name" value="Magnesium transport protein CorA, transmembrane region"/>
    <property type="match status" value="1"/>
</dbReference>
<evidence type="ECO:0000256" key="4">
    <source>
        <dbReference type="ARBA" id="ARBA00022475"/>
    </source>
</evidence>
<dbReference type="AlphaFoldDB" id="X1UH66"/>
<dbReference type="InterPro" id="IPR045861">
    <property type="entry name" value="CorA_cytoplasmic_dom"/>
</dbReference>
<evidence type="ECO:0000313" key="9">
    <source>
        <dbReference type="EMBL" id="GAI91689.1"/>
    </source>
</evidence>
<sequence length="142" mass="16452">KDIMLIRTNILTFRNIIFPQRKLLKTLEIKDMDFLIEALEVYFSDLVDHIEKIWDTLENCKELIEGVHDAHQSLLSNKINDIMRVLTIFSVIILPLALITGIYGMNVGLPLGRSPFAFIIIVVSMIIVIIGMLVYFKYKDWI</sequence>
<name>X1UH66_9ZZZZ</name>
<keyword evidence="6 8" id="KW-1133">Transmembrane helix</keyword>
<dbReference type="Pfam" id="PF01544">
    <property type="entry name" value="CorA"/>
    <property type="match status" value="1"/>
</dbReference>
<dbReference type="PANTHER" id="PTHR46494:SF1">
    <property type="entry name" value="CORA FAMILY METAL ION TRANSPORTER (EUROFUNG)"/>
    <property type="match status" value="1"/>
</dbReference>
<feature type="transmembrane region" description="Helical" evidence="8">
    <location>
        <begin position="116"/>
        <end position="136"/>
    </location>
</feature>
<dbReference type="Gene3D" id="1.20.58.340">
    <property type="entry name" value="Magnesium transport protein CorA, transmembrane region"/>
    <property type="match status" value="2"/>
</dbReference>
<feature type="non-terminal residue" evidence="9">
    <location>
        <position position="1"/>
    </location>
</feature>
<comment type="subcellular location">
    <subcellularLocation>
        <location evidence="1">Cell membrane</location>
        <topology evidence="1">Multi-pass membrane protein</topology>
    </subcellularLocation>
</comment>
<evidence type="ECO:0000256" key="5">
    <source>
        <dbReference type="ARBA" id="ARBA00022692"/>
    </source>
</evidence>
<comment type="caution">
    <text evidence="9">The sequence shown here is derived from an EMBL/GenBank/DDBJ whole genome shotgun (WGS) entry which is preliminary data.</text>
</comment>
<evidence type="ECO:0000256" key="6">
    <source>
        <dbReference type="ARBA" id="ARBA00022989"/>
    </source>
</evidence>
<dbReference type="GO" id="GO:0015087">
    <property type="term" value="F:cobalt ion transmembrane transporter activity"/>
    <property type="evidence" value="ECO:0007669"/>
    <property type="project" value="TreeGrafter"/>
</dbReference>
<evidence type="ECO:0000256" key="3">
    <source>
        <dbReference type="ARBA" id="ARBA00022448"/>
    </source>
</evidence>
<protein>
    <recommendedName>
        <fullName evidence="10">Magnesium transporter CorA family protein</fullName>
    </recommendedName>
</protein>
<feature type="transmembrane region" description="Helical" evidence="8">
    <location>
        <begin position="85"/>
        <end position="104"/>
    </location>
</feature>
<evidence type="ECO:0000256" key="1">
    <source>
        <dbReference type="ARBA" id="ARBA00004651"/>
    </source>
</evidence>
<dbReference type="InterPro" id="IPR002523">
    <property type="entry name" value="MgTranspt_CorA/ZnTranspt_ZntB"/>
</dbReference>
<gene>
    <name evidence="9" type="ORF">S12H4_36499</name>
</gene>
<comment type="similarity">
    <text evidence="2">Belongs to the CorA metal ion transporter (MIT) (TC 1.A.35) family.</text>
</comment>
<dbReference type="GO" id="GO:0005886">
    <property type="term" value="C:plasma membrane"/>
    <property type="evidence" value="ECO:0007669"/>
    <property type="project" value="UniProtKB-SubCell"/>
</dbReference>
<organism evidence="9">
    <name type="scientific">marine sediment metagenome</name>
    <dbReference type="NCBI Taxonomy" id="412755"/>
    <lineage>
        <taxon>unclassified sequences</taxon>
        <taxon>metagenomes</taxon>
        <taxon>ecological metagenomes</taxon>
    </lineage>
</organism>
<dbReference type="GO" id="GO:0015095">
    <property type="term" value="F:magnesium ion transmembrane transporter activity"/>
    <property type="evidence" value="ECO:0007669"/>
    <property type="project" value="TreeGrafter"/>
</dbReference>
<keyword evidence="7 8" id="KW-0472">Membrane</keyword>
<evidence type="ECO:0000256" key="2">
    <source>
        <dbReference type="ARBA" id="ARBA00009765"/>
    </source>
</evidence>
<reference evidence="9" key="1">
    <citation type="journal article" date="2014" name="Front. Microbiol.">
        <title>High frequency of phylogenetically diverse reductive dehalogenase-homologous genes in deep subseafloor sedimentary metagenomes.</title>
        <authorList>
            <person name="Kawai M."/>
            <person name="Futagami T."/>
            <person name="Toyoda A."/>
            <person name="Takaki Y."/>
            <person name="Nishi S."/>
            <person name="Hori S."/>
            <person name="Arai W."/>
            <person name="Tsubouchi T."/>
            <person name="Morono Y."/>
            <person name="Uchiyama I."/>
            <person name="Ito T."/>
            <person name="Fujiyama A."/>
            <person name="Inagaki F."/>
            <person name="Takami H."/>
        </authorList>
    </citation>
    <scope>NUCLEOTIDE SEQUENCE</scope>
    <source>
        <strain evidence="9">Expedition CK06-06</strain>
    </source>
</reference>
<evidence type="ECO:0000256" key="7">
    <source>
        <dbReference type="ARBA" id="ARBA00023136"/>
    </source>
</evidence>
<dbReference type="SUPFAM" id="SSF143865">
    <property type="entry name" value="CorA soluble domain-like"/>
    <property type="match status" value="1"/>
</dbReference>
<dbReference type="GO" id="GO:0000287">
    <property type="term" value="F:magnesium ion binding"/>
    <property type="evidence" value="ECO:0007669"/>
    <property type="project" value="TreeGrafter"/>
</dbReference>
<proteinExistence type="inferred from homology"/>
<keyword evidence="5 8" id="KW-0812">Transmembrane</keyword>
<dbReference type="InterPro" id="IPR045863">
    <property type="entry name" value="CorA_TM1_TM2"/>
</dbReference>
<dbReference type="EMBL" id="BARW01021762">
    <property type="protein sequence ID" value="GAI91689.1"/>
    <property type="molecule type" value="Genomic_DNA"/>
</dbReference>